<dbReference type="SUPFAM" id="SSF53335">
    <property type="entry name" value="S-adenosyl-L-methionine-dependent methyltransferases"/>
    <property type="match status" value="1"/>
</dbReference>
<dbReference type="GO" id="GO:0008757">
    <property type="term" value="F:S-adenosylmethionine-dependent methyltransferase activity"/>
    <property type="evidence" value="ECO:0007669"/>
    <property type="project" value="InterPro"/>
</dbReference>
<keyword evidence="1" id="KW-0812">Transmembrane</keyword>
<dbReference type="RefSeq" id="XP_017893553.1">
    <property type="nucleotide sequence ID" value="XM_018038064.2"/>
</dbReference>
<gene>
    <name evidence="4" type="primary">LOC108633080</name>
</gene>
<feature type="domain" description="Methyltransferase type 11" evidence="2">
    <location>
        <begin position="86"/>
        <end position="185"/>
    </location>
</feature>
<dbReference type="Gene3D" id="3.40.50.150">
    <property type="entry name" value="Vaccinia Virus protein VP39"/>
    <property type="match status" value="1"/>
</dbReference>
<evidence type="ECO:0000313" key="3">
    <source>
        <dbReference type="Proteomes" id="UP000694925"/>
    </source>
</evidence>
<dbReference type="Pfam" id="PF08241">
    <property type="entry name" value="Methyltransf_11"/>
    <property type="match status" value="1"/>
</dbReference>
<feature type="transmembrane region" description="Helical" evidence="1">
    <location>
        <begin position="12"/>
        <end position="29"/>
    </location>
</feature>
<sequence>MSSSDLWIRDVITSYGLPAIILILIAISISQNWPWLRKCIYKCYLTGFEAECAELMAPYKKCLFESLQHVVSSDRVLRAMGCIRLLEIGVKTGENIQFYPDSTHLIAVDRNVKLAEYLIKGNRSWEFSHIIIERLITGDGSSLKEIPTGYVDIVVSTRSLCSVKSTRSTLQEIRRVLAPGGQYLFIEHTPENEGTFIRWLQKMLSRTRLWPSLFGGCNLDVDPIADIKNAGFYQITWDTFTLDGFVSQYFHFILSKQHVLGIAIR</sequence>
<proteinExistence type="predicted"/>
<protein>
    <submittedName>
        <fullName evidence="4">Methyltransferase-like protein 7A</fullName>
    </submittedName>
</protein>
<organism evidence="3 4">
    <name type="scientific">Ceratina calcarata</name>
    <dbReference type="NCBI Taxonomy" id="156304"/>
    <lineage>
        <taxon>Eukaryota</taxon>
        <taxon>Metazoa</taxon>
        <taxon>Ecdysozoa</taxon>
        <taxon>Arthropoda</taxon>
        <taxon>Hexapoda</taxon>
        <taxon>Insecta</taxon>
        <taxon>Pterygota</taxon>
        <taxon>Neoptera</taxon>
        <taxon>Endopterygota</taxon>
        <taxon>Hymenoptera</taxon>
        <taxon>Apocrita</taxon>
        <taxon>Aculeata</taxon>
        <taxon>Apoidea</taxon>
        <taxon>Anthophila</taxon>
        <taxon>Apidae</taxon>
        <taxon>Ceratina</taxon>
        <taxon>Zadontomerus</taxon>
    </lineage>
</organism>
<dbReference type="PANTHER" id="PTHR45036:SF1">
    <property type="entry name" value="METHYLTRANSFERASE LIKE 7A"/>
    <property type="match status" value="1"/>
</dbReference>
<dbReference type="CDD" id="cd02440">
    <property type="entry name" value="AdoMet_MTases"/>
    <property type="match status" value="1"/>
</dbReference>
<name>A0AAJ7JHA8_9HYME</name>
<dbReference type="KEGG" id="ccal:108633080"/>
<dbReference type="GeneID" id="108633080"/>
<evidence type="ECO:0000259" key="2">
    <source>
        <dbReference type="Pfam" id="PF08241"/>
    </source>
</evidence>
<evidence type="ECO:0000256" key="1">
    <source>
        <dbReference type="SAM" id="Phobius"/>
    </source>
</evidence>
<dbReference type="InterPro" id="IPR052356">
    <property type="entry name" value="Thiol_S-MT"/>
</dbReference>
<dbReference type="InterPro" id="IPR013216">
    <property type="entry name" value="Methyltransf_11"/>
</dbReference>
<dbReference type="InterPro" id="IPR029063">
    <property type="entry name" value="SAM-dependent_MTases_sf"/>
</dbReference>
<keyword evidence="1" id="KW-0472">Membrane</keyword>
<accession>A0AAJ7JHA8</accession>
<dbReference type="PANTHER" id="PTHR45036">
    <property type="entry name" value="METHYLTRANSFERASE LIKE 7B"/>
    <property type="match status" value="1"/>
</dbReference>
<reference evidence="4" key="1">
    <citation type="submission" date="2025-08" db="UniProtKB">
        <authorList>
            <consortium name="RefSeq"/>
        </authorList>
    </citation>
    <scope>IDENTIFICATION</scope>
    <source>
        <tissue evidence="4">Whole body</tissue>
    </source>
</reference>
<keyword evidence="3" id="KW-1185">Reference proteome</keyword>
<keyword evidence="1" id="KW-1133">Transmembrane helix</keyword>
<dbReference type="AlphaFoldDB" id="A0AAJ7JHA8"/>
<dbReference type="Proteomes" id="UP000694925">
    <property type="component" value="Unplaced"/>
</dbReference>
<evidence type="ECO:0000313" key="4">
    <source>
        <dbReference type="RefSeq" id="XP_017893553.1"/>
    </source>
</evidence>